<accession>A0A420B7K7</accession>
<gene>
    <name evidence="2" type="ORF">DFQ12_2905</name>
</gene>
<dbReference type="InterPro" id="IPR013901">
    <property type="entry name" value="Anthrone_oxy"/>
</dbReference>
<sequence length="166" mass="18604">MKLQEITLAAAVITSALISGLFFAYTFSVNLGLHKLDDKGYLMAMQNINREILNPVFYICFLGAPLLLIASSVMYFDLSSPKFYLIAAACASYIIGVFIITAAKNVPLNNQLDTLDIAGTTSDALQRMRLLIEQPWVFWNNLRTVFSFLTLVFLIVSLIFFKSKDQ</sequence>
<keyword evidence="1" id="KW-0812">Transmembrane</keyword>
<comment type="caution">
    <text evidence="2">The sequence shown here is derived from an EMBL/GenBank/DDBJ whole genome shotgun (WGS) entry which is preliminary data.</text>
</comment>
<dbReference type="AlphaFoldDB" id="A0A420B7K7"/>
<keyword evidence="1" id="KW-0472">Membrane</keyword>
<feature type="transmembrane region" description="Helical" evidence="1">
    <location>
        <begin position="144"/>
        <end position="161"/>
    </location>
</feature>
<dbReference type="RefSeq" id="WP_147420413.1">
    <property type="nucleotide sequence ID" value="NZ_RAPY01000002.1"/>
</dbReference>
<evidence type="ECO:0000313" key="3">
    <source>
        <dbReference type="Proteomes" id="UP000286246"/>
    </source>
</evidence>
<dbReference type="Proteomes" id="UP000286246">
    <property type="component" value="Unassembled WGS sequence"/>
</dbReference>
<evidence type="ECO:0000256" key="1">
    <source>
        <dbReference type="SAM" id="Phobius"/>
    </source>
</evidence>
<reference evidence="2 3" key="1">
    <citation type="submission" date="2018-09" db="EMBL/GenBank/DDBJ databases">
        <title>Genomic Encyclopedia of Type Strains, Phase III (KMG-III): the genomes of soil and plant-associated and newly described type strains.</title>
        <authorList>
            <person name="Whitman W."/>
        </authorList>
    </citation>
    <scope>NUCLEOTIDE SEQUENCE [LARGE SCALE GENOMIC DNA]</scope>
    <source>
        <strain evidence="2 3">CECT 7938</strain>
    </source>
</reference>
<organism evidence="2 3">
    <name type="scientific">Sphingobacterium detergens</name>
    <dbReference type="NCBI Taxonomy" id="1145106"/>
    <lineage>
        <taxon>Bacteria</taxon>
        <taxon>Pseudomonadati</taxon>
        <taxon>Bacteroidota</taxon>
        <taxon>Sphingobacteriia</taxon>
        <taxon>Sphingobacteriales</taxon>
        <taxon>Sphingobacteriaceae</taxon>
        <taxon>Sphingobacterium</taxon>
    </lineage>
</organism>
<proteinExistence type="predicted"/>
<dbReference type="Pfam" id="PF08592">
    <property type="entry name" value="Anthrone_oxy"/>
    <property type="match status" value="1"/>
</dbReference>
<feature type="transmembrane region" description="Helical" evidence="1">
    <location>
        <begin position="56"/>
        <end position="76"/>
    </location>
</feature>
<evidence type="ECO:0000313" key="2">
    <source>
        <dbReference type="EMBL" id="RKE52663.1"/>
    </source>
</evidence>
<keyword evidence="3" id="KW-1185">Reference proteome</keyword>
<protein>
    <submittedName>
        <fullName evidence="2">Putative membrane protein</fullName>
    </submittedName>
</protein>
<dbReference type="OrthoDB" id="772592at2"/>
<feature type="transmembrane region" description="Helical" evidence="1">
    <location>
        <begin position="83"/>
        <end position="103"/>
    </location>
</feature>
<dbReference type="EMBL" id="RAPY01000002">
    <property type="protein sequence ID" value="RKE52663.1"/>
    <property type="molecule type" value="Genomic_DNA"/>
</dbReference>
<feature type="transmembrane region" description="Helical" evidence="1">
    <location>
        <begin position="7"/>
        <end position="27"/>
    </location>
</feature>
<name>A0A420B7K7_SPHD1</name>
<keyword evidence="1" id="KW-1133">Transmembrane helix</keyword>